<comment type="caution">
    <text evidence="8">The sequence shown here is derived from an EMBL/GenBank/DDBJ whole genome shotgun (WGS) entry which is preliminary data.</text>
</comment>
<evidence type="ECO:0000256" key="4">
    <source>
        <dbReference type="ARBA" id="ARBA00022980"/>
    </source>
</evidence>
<dbReference type="EMBL" id="LQMQ01000049">
    <property type="protein sequence ID" value="KUO40082.1"/>
    <property type="molecule type" value="Genomic_DNA"/>
</dbReference>
<dbReference type="InterPro" id="IPR013025">
    <property type="entry name" value="Ribosomal_uL23-like"/>
</dbReference>
<protein>
    <recommendedName>
        <fullName evidence="6">Large ribosomal subunit protein uL23</fullName>
    </recommendedName>
</protein>
<dbReference type="GO" id="GO:0006412">
    <property type="term" value="P:translation"/>
    <property type="evidence" value="ECO:0007669"/>
    <property type="project" value="UniProtKB-UniRule"/>
</dbReference>
<dbReference type="GO" id="GO:1990904">
    <property type="term" value="C:ribonucleoprotein complex"/>
    <property type="evidence" value="ECO:0007669"/>
    <property type="project" value="UniProtKB-KW"/>
</dbReference>
<dbReference type="PANTHER" id="PTHR11620">
    <property type="entry name" value="60S RIBOSOMAL PROTEIN L23A"/>
    <property type="match status" value="1"/>
</dbReference>
<dbReference type="Gene3D" id="3.30.70.330">
    <property type="match status" value="1"/>
</dbReference>
<dbReference type="NCBIfam" id="TIGR03636">
    <property type="entry name" value="uL23_arch"/>
    <property type="match status" value="1"/>
</dbReference>
<dbReference type="PROSITE" id="PS00050">
    <property type="entry name" value="RIBOSOMAL_L23"/>
    <property type="match status" value="1"/>
</dbReference>
<dbReference type="InterPro" id="IPR012678">
    <property type="entry name" value="Ribosomal_uL23/eL15/eS24_sf"/>
</dbReference>
<evidence type="ECO:0000256" key="3">
    <source>
        <dbReference type="ARBA" id="ARBA00022884"/>
    </source>
</evidence>
<evidence type="ECO:0000313" key="8">
    <source>
        <dbReference type="EMBL" id="KUO40082.1"/>
    </source>
</evidence>
<keyword evidence="2 6" id="KW-0699">rRNA-binding</keyword>
<reference evidence="8 9" key="1">
    <citation type="journal article" date="2016" name="Nat. Microbiol.">
        <title>Genomic inference of the metabolism of cosmopolitan subsurface Archaea, Hadesarchaea.</title>
        <authorList>
            <person name="Baker B.J."/>
            <person name="Saw J.H."/>
            <person name="Lind A.E."/>
            <person name="Lazar C.S."/>
            <person name="Hinrichs K.-U."/>
            <person name="Teske A.P."/>
            <person name="Ettema T.J."/>
        </authorList>
    </citation>
    <scope>NUCLEOTIDE SEQUENCE [LARGE SCALE GENOMIC DNA]</scope>
</reference>
<comment type="function">
    <text evidence="6">Binds to 23S rRNA. One of the proteins that surrounds the polypeptide exit tunnel on the outside of the ribosome.</text>
</comment>
<dbReference type="HAMAP" id="MF_01369_A">
    <property type="entry name" value="Ribosomal_uL23_A"/>
    <property type="match status" value="1"/>
</dbReference>
<proteinExistence type="inferred from homology"/>
<dbReference type="InterPro" id="IPR001014">
    <property type="entry name" value="Ribosomal_uL23_CS"/>
</dbReference>
<keyword evidence="3 6" id="KW-0694">RNA-binding</keyword>
<organism evidence="8 9">
    <name type="scientific">Hadarchaeum yellowstonense</name>
    <dbReference type="NCBI Taxonomy" id="1776334"/>
    <lineage>
        <taxon>Archaea</taxon>
        <taxon>Methanobacteriati</taxon>
        <taxon>Candidatus Hadarchaeota</taxon>
        <taxon>Candidatus Hadarchaeia</taxon>
        <taxon>Candidatus Hadarchaeales</taxon>
        <taxon>Candidatus Hadarchaeaceae</taxon>
        <taxon>Candidatus Hadarchaeum</taxon>
    </lineage>
</organism>
<dbReference type="STRING" id="1776334.APZ16_05545"/>
<dbReference type="InterPro" id="IPR012677">
    <property type="entry name" value="Nucleotide-bd_a/b_plait_sf"/>
</dbReference>
<evidence type="ECO:0000256" key="1">
    <source>
        <dbReference type="ARBA" id="ARBA00006700"/>
    </source>
</evidence>
<dbReference type="SUPFAM" id="SSF54189">
    <property type="entry name" value="Ribosomal proteins S24e, L23 and L15e"/>
    <property type="match status" value="1"/>
</dbReference>
<dbReference type="AlphaFoldDB" id="A0A147JUC1"/>
<dbReference type="NCBIfam" id="NF011118">
    <property type="entry name" value="PRK14548.1"/>
    <property type="match status" value="1"/>
</dbReference>
<dbReference type="Pfam" id="PF00276">
    <property type="entry name" value="Ribosomal_L23"/>
    <property type="match status" value="1"/>
</dbReference>
<keyword evidence="5 6" id="KW-0687">Ribonucleoprotein</keyword>
<name>A0A147JUC1_HADYE</name>
<evidence type="ECO:0000256" key="6">
    <source>
        <dbReference type="HAMAP-Rule" id="MF_01369"/>
    </source>
</evidence>
<accession>A0A147JUC1</accession>
<gene>
    <name evidence="6" type="primary">rpl23</name>
    <name evidence="8" type="ORF">APZ16_05545</name>
</gene>
<dbReference type="GO" id="GO:0019843">
    <property type="term" value="F:rRNA binding"/>
    <property type="evidence" value="ECO:0007669"/>
    <property type="project" value="UniProtKB-UniRule"/>
</dbReference>
<keyword evidence="4 6" id="KW-0689">Ribosomal protein</keyword>
<evidence type="ECO:0000256" key="2">
    <source>
        <dbReference type="ARBA" id="ARBA00022730"/>
    </source>
</evidence>
<dbReference type="GO" id="GO:0003735">
    <property type="term" value="F:structural constituent of ribosome"/>
    <property type="evidence" value="ECO:0007669"/>
    <property type="project" value="UniProtKB-UniRule"/>
</dbReference>
<comment type="similarity">
    <text evidence="1 6 7">Belongs to the universal ribosomal protein uL23 family.</text>
</comment>
<evidence type="ECO:0000313" key="9">
    <source>
        <dbReference type="Proteomes" id="UP000074294"/>
    </source>
</evidence>
<comment type="subunit">
    <text evidence="6">Part of the 50S ribosomal subunit. Contacts protein L29.</text>
</comment>
<dbReference type="Proteomes" id="UP000074294">
    <property type="component" value="Unassembled WGS sequence"/>
</dbReference>
<sequence length="87" mass="9677">MKDPHSVILYPLATEKAVKMIESENKLIFVVDNAATKSDIKKAVETLFEVKVRKVSVEVTPDGKKRAYVKLAPEFMADEIAAKLGMI</sequence>
<dbReference type="InterPro" id="IPR019985">
    <property type="entry name" value="Ribosomal_uL23"/>
</dbReference>
<evidence type="ECO:0000256" key="7">
    <source>
        <dbReference type="RuleBase" id="RU003934"/>
    </source>
</evidence>
<dbReference type="GO" id="GO:0005840">
    <property type="term" value="C:ribosome"/>
    <property type="evidence" value="ECO:0007669"/>
    <property type="project" value="UniProtKB-UniRule"/>
</dbReference>
<evidence type="ECO:0000256" key="5">
    <source>
        <dbReference type="ARBA" id="ARBA00023274"/>
    </source>
</evidence>
<dbReference type="FunFam" id="3.30.70.330:FF:000532">
    <property type="entry name" value="50S ribosomal protein L23"/>
    <property type="match status" value="1"/>
</dbReference>